<keyword evidence="3" id="KW-1185">Reference proteome</keyword>
<dbReference type="Proteomes" id="UP000831021">
    <property type="component" value="Segment"/>
</dbReference>
<keyword evidence="1" id="KW-0175">Coiled coil</keyword>
<evidence type="ECO:0000313" key="2">
    <source>
        <dbReference type="EMBL" id="UNY48875.1"/>
    </source>
</evidence>
<reference evidence="2 3" key="1">
    <citation type="submission" date="2022-01" db="EMBL/GenBank/DDBJ databases">
        <authorList>
            <person name="Stokar-Avihail A."/>
        </authorList>
    </citation>
    <scope>NUCLEOTIDE SEQUENCE [LARGE SCALE GENOMIC DNA]</scope>
</reference>
<feature type="coiled-coil region" evidence="1">
    <location>
        <begin position="127"/>
        <end position="165"/>
    </location>
</feature>
<proteinExistence type="predicted"/>
<accession>A0AAE9GC88</accession>
<evidence type="ECO:0000313" key="3">
    <source>
        <dbReference type="Proteomes" id="UP000831021"/>
    </source>
</evidence>
<organism evidence="2 3">
    <name type="scientific">Bacillus phage FADO</name>
    <dbReference type="NCBI Taxonomy" id="2917160"/>
    <lineage>
        <taxon>Viruses</taxon>
        <taxon>Duplodnaviria</taxon>
        <taxon>Heunggongvirae</taxon>
        <taxon>Uroviricota</taxon>
        <taxon>Caudoviricetes</taxon>
        <taxon>Heleneionescovirinae</taxon>
        <taxon>Zhangjivirus</taxon>
        <taxon>Zhangjivirus fado</taxon>
    </lineage>
</organism>
<evidence type="ECO:0000256" key="1">
    <source>
        <dbReference type="SAM" id="Coils"/>
    </source>
</evidence>
<name>A0AAE9GC88_9CAUD</name>
<sequence>MAQKDIKKLSATELKKQVKKLNEVQEFIVQIGDTDYKLTHDVVFRKSKMYNVMEDLIDFFTYTADNRIEDIELATPYTTLLIFKHFTSLEVPNDIDEAIDFLYVLVDLDALSTIANALPEDEVTKVYELFTERMNELKDSLEAGEEEVEAMLAEIENKEVKEQAEKLVGTDGEDKAE</sequence>
<protein>
    <submittedName>
        <fullName evidence="2">Uncharacterized protein</fullName>
    </submittedName>
</protein>
<dbReference type="EMBL" id="OM236516">
    <property type="protein sequence ID" value="UNY48875.1"/>
    <property type="molecule type" value="Genomic_DNA"/>
</dbReference>
<gene>
    <name evidence="2" type="ORF">fado_160</name>
</gene>